<dbReference type="Proteomes" id="UP000760860">
    <property type="component" value="Unassembled WGS sequence"/>
</dbReference>
<evidence type="ECO:0000313" key="4">
    <source>
        <dbReference type="EMBL" id="KAG2961987.1"/>
    </source>
</evidence>
<dbReference type="Proteomes" id="UP000735874">
    <property type="component" value="Unassembled WGS sequence"/>
</dbReference>
<reference evidence="1" key="2">
    <citation type="submission" date="2018-10" db="EMBL/GenBank/DDBJ databases">
        <title>Effector identification in a new, highly contiguous assembly of the strawberry crown rot pathogen Phytophthora cactorum.</title>
        <authorList>
            <person name="Armitage A.D."/>
            <person name="Nellist C.F."/>
            <person name="Bates H."/>
            <person name="Vickerstaff R.J."/>
            <person name="Harrison R.J."/>
        </authorList>
    </citation>
    <scope>NUCLEOTIDE SEQUENCE</scope>
    <source>
        <strain evidence="1">15-7</strain>
        <strain evidence="2">4032</strain>
        <strain evidence="3">4040</strain>
        <strain evidence="4">P415</strain>
        <strain evidence="5">P421</strain>
    </source>
</reference>
<dbReference type="VEuPathDB" id="FungiDB:PC110_g17271"/>
<reference evidence="6 7" key="1">
    <citation type="submission" date="2018-01" db="EMBL/GenBank/DDBJ databases">
        <title>Draft genome of the strawberry crown rot pathogen Phytophthora cactorum.</title>
        <authorList>
            <person name="Armitage A.D."/>
            <person name="Lysoe E."/>
            <person name="Nellist C.F."/>
            <person name="Harrison R.J."/>
            <person name="Brurberg M.B."/>
        </authorList>
    </citation>
    <scope>NUCLEOTIDE SEQUENCE [LARGE SCALE GENOMIC DNA]</scope>
    <source>
        <strain evidence="6 7">10300</strain>
    </source>
</reference>
<evidence type="ECO:0000313" key="2">
    <source>
        <dbReference type="EMBL" id="KAG2883396.1"/>
    </source>
</evidence>
<comment type="caution">
    <text evidence="6">The sequence shown here is derived from an EMBL/GenBank/DDBJ whole genome shotgun (WGS) entry which is preliminary data.</text>
</comment>
<accession>A0A329RNN5</accession>
<keyword evidence="7" id="KW-1185">Reference proteome</keyword>
<dbReference type="EMBL" id="RCMI01001571">
    <property type="protein sequence ID" value="KAG2883396.1"/>
    <property type="molecule type" value="Genomic_DNA"/>
</dbReference>
<dbReference type="Proteomes" id="UP000251314">
    <property type="component" value="Unassembled WGS sequence"/>
</dbReference>
<evidence type="ECO:0000313" key="6">
    <source>
        <dbReference type="EMBL" id="RAW26323.1"/>
    </source>
</evidence>
<protein>
    <submittedName>
        <fullName evidence="6">Uncharacterized protein</fullName>
    </submittedName>
</protein>
<evidence type="ECO:0000313" key="7">
    <source>
        <dbReference type="Proteomes" id="UP000251314"/>
    </source>
</evidence>
<dbReference type="Proteomes" id="UP000736787">
    <property type="component" value="Unassembled WGS sequence"/>
</dbReference>
<dbReference type="Proteomes" id="UP000774804">
    <property type="component" value="Unassembled WGS sequence"/>
</dbReference>
<name>A0A329RNN5_9STRA</name>
<dbReference type="EMBL" id="RCMV01001307">
    <property type="protein sequence ID" value="KAG3209231.1"/>
    <property type="molecule type" value="Genomic_DNA"/>
</dbReference>
<gene>
    <name evidence="6" type="ORF">PC110_g17271</name>
    <name evidence="1" type="ORF">PC113_g20821</name>
    <name evidence="2" type="ORF">PC115_g21622</name>
    <name evidence="3" type="ORF">PC117_g24098</name>
    <name evidence="4" type="ORF">PC118_g21667</name>
    <name evidence="5" type="ORF">PC129_g19753</name>
</gene>
<dbReference type="OrthoDB" id="115324at2759"/>
<evidence type="ECO:0000313" key="1">
    <source>
        <dbReference type="EMBL" id="KAG2832052.1"/>
    </source>
</evidence>
<dbReference type="EMBL" id="MJFZ01000661">
    <property type="protein sequence ID" value="RAW26323.1"/>
    <property type="molecule type" value="Genomic_DNA"/>
</dbReference>
<dbReference type="Proteomes" id="UP000697107">
    <property type="component" value="Unassembled WGS sequence"/>
</dbReference>
<dbReference type="AlphaFoldDB" id="A0A329RNN5"/>
<dbReference type="EMBL" id="RCMK01001555">
    <property type="protein sequence ID" value="KAG2892038.1"/>
    <property type="molecule type" value="Genomic_DNA"/>
</dbReference>
<sequence length="263" mass="28792">MTTPTAGDLAFLGPAHISQLSEFQYVELAEFDNTTATVKLVSPMSEEEDEGKIFSLSLGVFGYRAVPAHERGLWPGSFVAHRVAFARTSPYGIDEWSYAVESGYRATEQVTTLHVICTDSSVRLPLTTTTMVIKADVLNYALQTGAGVNTAAVTIVELLDHQNKVIAACQRRRSGLPKQVTTSMSVSYSGDDIVPLIRPSTLQLVRVRRQHIIDYKTAARTKRPAELCANLDYGRKSIRYCSSGGGLATCQPNQLYTAPSRRS</sequence>
<evidence type="ECO:0000313" key="3">
    <source>
        <dbReference type="EMBL" id="KAG2892038.1"/>
    </source>
</evidence>
<evidence type="ECO:0000313" key="5">
    <source>
        <dbReference type="EMBL" id="KAG3209231.1"/>
    </source>
</evidence>
<proteinExistence type="predicted"/>
<dbReference type="EMBL" id="RCMG01001254">
    <property type="protein sequence ID" value="KAG2832052.1"/>
    <property type="molecule type" value="Genomic_DNA"/>
</dbReference>
<dbReference type="EMBL" id="RCML01001521">
    <property type="protein sequence ID" value="KAG2961987.1"/>
    <property type="molecule type" value="Genomic_DNA"/>
</dbReference>
<organism evidence="6 7">
    <name type="scientific">Phytophthora cactorum</name>
    <dbReference type="NCBI Taxonomy" id="29920"/>
    <lineage>
        <taxon>Eukaryota</taxon>
        <taxon>Sar</taxon>
        <taxon>Stramenopiles</taxon>
        <taxon>Oomycota</taxon>
        <taxon>Peronosporomycetes</taxon>
        <taxon>Peronosporales</taxon>
        <taxon>Peronosporaceae</taxon>
        <taxon>Phytophthora</taxon>
    </lineage>
</organism>